<dbReference type="SUPFAM" id="SSF54909">
    <property type="entry name" value="Dimeric alpha+beta barrel"/>
    <property type="match status" value="1"/>
</dbReference>
<dbReference type="OrthoDB" id="9798115at2"/>
<dbReference type="PANTHER" id="PTHR34474:SF2">
    <property type="entry name" value="SIGNAL TRANSDUCTION PROTEIN TRAP"/>
    <property type="match status" value="1"/>
</dbReference>
<dbReference type="Pfam" id="PF03992">
    <property type="entry name" value="ABM"/>
    <property type="match status" value="1"/>
</dbReference>
<keyword evidence="2" id="KW-0560">Oxidoreductase</keyword>
<dbReference type="Gene3D" id="3.30.70.100">
    <property type="match status" value="1"/>
</dbReference>
<name>A0A1I7KS01_9BURK</name>
<evidence type="ECO:0000313" key="2">
    <source>
        <dbReference type="EMBL" id="SFV00168.1"/>
    </source>
</evidence>
<sequence>MFLSISRFAVANDLDGAVRDAFIARPHLVDTAPGFIRMEVANPCADEKEFWLLTWWRDAASFDAWHHSHSYRESHRGIPKGLKLAKGRTEMLRLDVVAA</sequence>
<protein>
    <submittedName>
        <fullName evidence="2">Heme-degrading monooxygenase HmoA</fullName>
    </submittedName>
</protein>
<dbReference type="STRING" id="1035707.SAMN05216552_101917"/>
<gene>
    <name evidence="2" type="ORF">SAMN05216552_101917</name>
</gene>
<keyword evidence="2" id="KW-0503">Monooxygenase</keyword>
<reference evidence="3" key="1">
    <citation type="submission" date="2016-10" db="EMBL/GenBank/DDBJ databases">
        <authorList>
            <person name="Varghese N."/>
            <person name="Submissions S."/>
        </authorList>
    </citation>
    <scope>NUCLEOTIDE SEQUENCE [LARGE SCALE GENOMIC DNA]</scope>
    <source>
        <strain evidence="3">CGMCC 1.11014</strain>
    </source>
</reference>
<evidence type="ECO:0000259" key="1">
    <source>
        <dbReference type="PROSITE" id="PS51725"/>
    </source>
</evidence>
<dbReference type="PANTHER" id="PTHR34474">
    <property type="entry name" value="SIGNAL TRANSDUCTION PROTEIN TRAP"/>
    <property type="match status" value="1"/>
</dbReference>
<dbReference type="AlphaFoldDB" id="A0A1I7KS01"/>
<dbReference type="GO" id="GO:0004497">
    <property type="term" value="F:monooxygenase activity"/>
    <property type="evidence" value="ECO:0007669"/>
    <property type="project" value="UniProtKB-KW"/>
</dbReference>
<feature type="domain" description="ABM" evidence="1">
    <location>
        <begin position="2"/>
        <end position="91"/>
    </location>
</feature>
<dbReference type="RefSeq" id="WP_093557210.1">
    <property type="nucleotide sequence ID" value="NZ_FPBO01000019.1"/>
</dbReference>
<dbReference type="EMBL" id="FPBO01000019">
    <property type="protein sequence ID" value="SFV00168.1"/>
    <property type="molecule type" value="Genomic_DNA"/>
</dbReference>
<evidence type="ECO:0000313" key="3">
    <source>
        <dbReference type="Proteomes" id="UP000199391"/>
    </source>
</evidence>
<dbReference type="PROSITE" id="PS51725">
    <property type="entry name" value="ABM"/>
    <property type="match status" value="1"/>
</dbReference>
<proteinExistence type="predicted"/>
<dbReference type="InterPro" id="IPR007138">
    <property type="entry name" value="ABM_dom"/>
</dbReference>
<accession>A0A1I7KS01</accession>
<dbReference type="InterPro" id="IPR011008">
    <property type="entry name" value="Dimeric_a/b-barrel"/>
</dbReference>
<organism evidence="2 3">
    <name type="scientific">Pseudoduganella namucuonensis</name>
    <dbReference type="NCBI Taxonomy" id="1035707"/>
    <lineage>
        <taxon>Bacteria</taxon>
        <taxon>Pseudomonadati</taxon>
        <taxon>Pseudomonadota</taxon>
        <taxon>Betaproteobacteria</taxon>
        <taxon>Burkholderiales</taxon>
        <taxon>Oxalobacteraceae</taxon>
        <taxon>Telluria group</taxon>
        <taxon>Pseudoduganella</taxon>
    </lineage>
</organism>
<keyword evidence="3" id="KW-1185">Reference proteome</keyword>
<dbReference type="InterPro" id="IPR050404">
    <property type="entry name" value="Heme-degrading_MO"/>
</dbReference>
<dbReference type="Proteomes" id="UP000199391">
    <property type="component" value="Unassembled WGS sequence"/>
</dbReference>